<name>A0A8J9VUE1_9NEOP</name>
<dbReference type="Pfam" id="PF12937">
    <property type="entry name" value="F-box-like"/>
    <property type="match status" value="1"/>
</dbReference>
<dbReference type="AlphaFoldDB" id="A0A8J9VUE1"/>
<reference evidence="4" key="1">
    <citation type="submission" date="2021-12" db="EMBL/GenBank/DDBJ databases">
        <authorList>
            <person name="Martin H S."/>
        </authorList>
    </citation>
    <scope>NUCLEOTIDE SEQUENCE</scope>
</reference>
<sequence>MCDVLQSLSEQLVDIQNESNPECSKIEDILKPAEPCLHNMPLEIILKICSYLDADFIKNTLSKVCTRFEIILTDVSLWKHRVSCKIRGLFPPLSDLDNWNEDSVEWTDMCIEMEAERNKWHNVEKATKHLVIKDLHYASVDAVILVNKGLTCISGGRDRCLALWNVMDLKNESSENDTILTDLKPTKIRHDAHAGWVWDLATDNLDSAYIVYSASWDNTVKAWDINCGFECVETFNCGMSALSVVAYDNTVMAGLYSKKILSFDVRCGPNPINVYKPHRGPVLALTTYKEQIASVSEDKTLAIFDKVAGKIMKTEIKIPTDKAYPVSMSWNMHSLYIGDSKGTLHLFNPDDHTFVRTHELWPESSITEPSNKIAGCYLGQGTLIACSDRGEIKFLYNSSPPEEYKSIRTSTVDVTQLRYLNGILAVGTCDSALEFWIPNDKFDHTNL</sequence>
<dbReference type="PROSITE" id="PS50181">
    <property type="entry name" value="FBOX"/>
    <property type="match status" value="1"/>
</dbReference>
<keyword evidence="1" id="KW-0853">WD repeat</keyword>
<dbReference type="InterPro" id="IPR036322">
    <property type="entry name" value="WD40_repeat_dom_sf"/>
</dbReference>
<evidence type="ECO:0000256" key="2">
    <source>
        <dbReference type="ARBA" id="ARBA00022737"/>
    </source>
</evidence>
<dbReference type="SUPFAM" id="SSF50978">
    <property type="entry name" value="WD40 repeat-like"/>
    <property type="match status" value="1"/>
</dbReference>
<dbReference type="PANTHER" id="PTHR19855">
    <property type="entry name" value="WD40 REPEAT PROTEIN 12, 37"/>
    <property type="match status" value="1"/>
</dbReference>
<protein>
    <recommendedName>
        <fullName evidence="3">F-box domain-containing protein</fullName>
    </recommendedName>
</protein>
<feature type="domain" description="F-box" evidence="3">
    <location>
        <begin position="34"/>
        <end position="81"/>
    </location>
</feature>
<accession>A0A8J9VUE1</accession>
<keyword evidence="2" id="KW-0677">Repeat</keyword>
<dbReference type="EMBL" id="OV170226">
    <property type="protein sequence ID" value="CAH0727510.1"/>
    <property type="molecule type" value="Genomic_DNA"/>
</dbReference>
<evidence type="ECO:0000313" key="5">
    <source>
        <dbReference type="Proteomes" id="UP000838878"/>
    </source>
</evidence>
<dbReference type="Pfam" id="PF00400">
    <property type="entry name" value="WD40"/>
    <property type="match status" value="1"/>
</dbReference>
<keyword evidence="5" id="KW-1185">Reference proteome</keyword>
<dbReference type="PROSITE" id="PS00678">
    <property type="entry name" value="WD_REPEATS_1"/>
    <property type="match status" value="1"/>
</dbReference>
<dbReference type="SMART" id="SM00256">
    <property type="entry name" value="FBOX"/>
    <property type="match status" value="1"/>
</dbReference>
<proteinExistence type="predicted"/>
<dbReference type="InterPro" id="IPR001680">
    <property type="entry name" value="WD40_rpt"/>
</dbReference>
<dbReference type="InterPro" id="IPR001810">
    <property type="entry name" value="F-box_dom"/>
</dbReference>
<feature type="non-terminal residue" evidence="4">
    <location>
        <position position="447"/>
    </location>
</feature>
<evidence type="ECO:0000256" key="1">
    <source>
        <dbReference type="ARBA" id="ARBA00022574"/>
    </source>
</evidence>
<dbReference type="InterPro" id="IPR015943">
    <property type="entry name" value="WD40/YVTN_repeat-like_dom_sf"/>
</dbReference>
<evidence type="ECO:0000259" key="3">
    <source>
        <dbReference type="PROSITE" id="PS50181"/>
    </source>
</evidence>
<dbReference type="OrthoDB" id="2305498at2759"/>
<evidence type="ECO:0000313" key="4">
    <source>
        <dbReference type="EMBL" id="CAH0727510.1"/>
    </source>
</evidence>
<dbReference type="InterPro" id="IPR036047">
    <property type="entry name" value="F-box-like_dom_sf"/>
</dbReference>
<dbReference type="Proteomes" id="UP000838878">
    <property type="component" value="Chromosome 6"/>
</dbReference>
<dbReference type="SMART" id="SM00320">
    <property type="entry name" value="WD40"/>
    <property type="match status" value="3"/>
</dbReference>
<dbReference type="Gene3D" id="2.130.10.10">
    <property type="entry name" value="YVTN repeat-like/Quinoprotein amine dehydrogenase"/>
    <property type="match status" value="2"/>
</dbReference>
<dbReference type="SUPFAM" id="SSF81383">
    <property type="entry name" value="F-box domain"/>
    <property type="match status" value="1"/>
</dbReference>
<gene>
    <name evidence="4" type="ORF">BINO364_LOCUS12842</name>
</gene>
<dbReference type="PANTHER" id="PTHR19855:SF34">
    <property type="entry name" value="F-BOX_WD REPEAT-CONTAINING PROTEIN 9"/>
    <property type="match status" value="1"/>
</dbReference>
<dbReference type="InterPro" id="IPR019775">
    <property type="entry name" value="WD40_repeat_CS"/>
</dbReference>
<dbReference type="Gene3D" id="1.20.1280.50">
    <property type="match status" value="1"/>
</dbReference>
<organism evidence="4 5">
    <name type="scientific">Brenthis ino</name>
    <name type="common">lesser marbled fritillary</name>
    <dbReference type="NCBI Taxonomy" id="405034"/>
    <lineage>
        <taxon>Eukaryota</taxon>
        <taxon>Metazoa</taxon>
        <taxon>Ecdysozoa</taxon>
        <taxon>Arthropoda</taxon>
        <taxon>Hexapoda</taxon>
        <taxon>Insecta</taxon>
        <taxon>Pterygota</taxon>
        <taxon>Neoptera</taxon>
        <taxon>Endopterygota</taxon>
        <taxon>Lepidoptera</taxon>
        <taxon>Glossata</taxon>
        <taxon>Ditrysia</taxon>
        <taxon>Papilionoidea</taxon>
        <taxon>Nymphalidae</taxon>
        <taxon>Heliconiinae</taxon>
        <taxon>Argynnini</taxon>
        <taxon>Brenthis</taxon>
    </lineage>
</organism>